<protein>
    <recommendedName>
        <fullName evidence="9">Small ribosomal subunit protein mS40</fullName>
    </recommendedName>
    <alternativeName>
        <fullName evidence="8">28S ribosomal protein S18-2, mitochondrial</fullName>
    </alternativeName>
    <alternativeName>
        <fullName evidence="10">28S ribosomal protein S18b, mitochondrial</fullName>
    </alternativeName>
</protein>
<evidence type="ECO:0000256" key="6">
    <source>
        <dbReference type="ARBA" id="ARBA00023128"/>
    </source>
</evidence>
<keyword evidence="14" id="KW-1185">Reference proteome</keyword>
<dbReference type="PANTHER" id="PTHR13329:SF2">
    <property type="entry name" value="SMALL RIBOSOMAL SUBUNIT PROTEIN MS40"/>
    <property type="match status" value="1"/>
</dbReference>
<dbReference type="Gene3D" id="4.10.640.10">
    <property type="entry name" value="Ribosomal protein S18"/>
    <property type="match status" value="1"/>
</dbReference>
<evidence type="ECO:0000313" key="14">
    <source>
        <dbReference type="Proteomes" id="UP000694416"/>
    </source>
</evidence>
<dbReference type="PANTHER" id="PTHR13329">
    <property type="entry name" value="MITOCHONDRIAL RIBOSOMAL PROTEIN S18B"/>
    <property type="match status" value="1"/>
</dbReference>
<evidence type="ECO:0000256" key="2">
    <source>
        <dbReference type="ARBA" id="ARBA00006136"/>
    </source>
</evidence>
<keyword evidence="7" id="KW-0687">Ribonucleoprotein</keyword>
<keyword evidence="3" id="KW-0597">Phosphoprotein</keyword>
<proteinExistence type="inferred from homology"/>
<name>A0A8C9HNP8_9PRIM</name>
<keyword evidence="5" id="KW-0689">Ribosomal protein</keyword>
<dbReference type="GO" id="GO:0005739">
    <property type="term" value="C:mitochondrion"/>
    <property type="evidence" value="ECO:0007669"/>
    <property type="project" value="UniProtKB-SubCell"/>
</dbReference>
<dbReference type="GO" id="GO:0005840">
    <property type="term" value="C:ribosome"/>
    <property type="evidence" value="ECO:0007669"/>
    <property type="project" value="UniProtKB-KW"/>
</dbReference>
<comment type="similarity">
    <text evidence="2">Belongs to the bacterial ribosomal protein bS18 family. Mitochondrion-specific ribosomal protein mS40 subfamily.</text>
</comment>
<evidence type="ECO:0000256" key="12">
    <source>
        <dbReference type="SAM" id="SignalP"/>
    </source>
</evidence>
<dbReference type="InterPro" id="IPR040054">
    <property type="entry name" value="MRPS18B"/>
</dbReference>
<dbReference type="AlphaFoldDB" id="A0A8C9HNP8"/>
<sequence>MVMPILNTLLRHLPILSLFQTTNGVQLLEQFVSAHTGIIFHALYTGVCMKQHKMLIHVIQKVRDHGLLSYHISQVEPRDLDFSASHGAMSTSLPVPTLVSGEPWYPWYSCKQPSESELSPLLTLAPESMPKMLSTPPVEASFTEETGP</sequence>
<comment type="subcellular location">
    <subcellularLocation>
        <location evidence="1">Mitochondrion</location>
    </subcellularLocation>
</comment>
<dbReference type="GO" id="GO:0003735">
    <property type="term" value="F:structural constituent of ribosome"/>
    <property type="evidence" value="ECO:0007669"/>
    <property type="project" value="InterPro"/>
</dbReference>
<feature type="signal peptide" evidence="12">
    <location>
        <begin position="1"/>
        <end position="24"/>
    </location>
</feature>
<evidence type="ECO:0000256" key="8">
    <source>
        <dbReference type="ARBA" id="ARBA00032055"/>
    </source>
</evidence>
<evidence type="ECO:0000313" key="13">
    <source>
        <dbReference type="Ensembl" id="ENSPTEP00000021818.1"/>
    </source>
</evidence>
<dbReference type="GO" id="GO:0032543">
    <property type="term" value="P:mitochondrial translation"/>
    <property type="evidence" value="ECO:0007669"/>
    <property type="project" value="InterPro"/>
</dbReference>
<dbReference type="InterPro" id="IPR036870">
    <property type="entry name" value="Ribosomal_bS18_sf"/>
</dbReference>
<reference evidence="13" key="2">
    <citation type="submission" date="2025-09" db="UniProtKB">
        <authorList>
            <consortium name="Ensembl"/>
        </authorList>
    </citation>
    <scope>IDENTIFICATION</scope>
</reference>
<evidence type="ECO:0000256" key="5">
    <source>
        <dbReference type="ARBA" id="ARBA00022980"/>
    </source>
</evidence>
<keyword evidence="6" id="KW-0496">Mitochondrion</keyword>
<dbReference type="SUPFAM" id="SSF46911">
    <property type="entry name" value="Ribosomal protein S18"/>
    <property type="match status" value="1"/>
</dbReference>
<reference evidence="13" key="1">
    <citation type="submission" date="2025-08" db="UniProtKB">
        <authorList>
            <consortium name="Ensembl"/>
        </authorList>
    </citation>
    <scope>IDENTIFICATION</scope>
</reference>
<feature type="region of interest" description="Disordered" evidence="11">
    <location>
        <begin position="129"/>
        <end position="148"/>
    </location>
</feature>
<feature type="chain" id="PRO_5034640973" description="Small ribosomal subunit protein mS40" evidence="12">
    <location>
        <begin position="25"/>
        <end position="148"/>
    </location>
</feature>
<evidence type="ECO:0000256" key="4">
    <source>
        <dbReference type="ARBA" id="ARBA00022946"/>
    </source>
</evidence>
<organism evidence="13 14">
    <name type="scientific">Piliocolobus tephrosceles</name>
    <name type="common">Ugandan red Colobus</name>
    <dbReference type="NCBI Taxonomy" id="591936"/>
    <lineage>
        <taxon>Eukaryota</taxon>
        <taxon>Metazoa</taxon>
        <taxon>Chordata</taxon>
        <taxon>Craniata</taxon>
        <taxon>Vertebrata</taxon>
        <taxon>Euteleostomi</taxon>
        <taxon>Mammalia</taxon>
        <taxon>Eutheria</taxon>
        <taxon>Euarchontoglires</taxon>
        <taxon>Primates</taxon>
        <taxon>Haplorrhini</taxon>
        <taxon>Catarrhini</taxon>
        <taxon>Cercopithecidae</taxon>
        <taxon>Colobinae</taxon>
        <taxon>Piliocolobus</taxon>
    </lineage>
</organism>
<dbReference type="GO" id="GO:1990904">
    <property type="term" value="C:ribonucleoprotein complex"/>
    <property type="evidence" value="ECO:0007669"/>
    <property type="project" value="UniProtKB-KW"/>
</dbReference>
<evidence type="ECO:0000256" key="10">
    <source>
        <dbReference type="ARBA" id="ARBA00035515"/>
    </source>
</evidence>
<keyword evidence="4" id="KW-0809">Transit peptide</keyword>
<dbReference type="Proteomes" id="UP000694416">
    <property type="component" value="Unplaced"/>
</dbReference>
<dbReference type="Pfam" id="PF01084">
    <property type="entry name" value="Ribosomal_S18"/>
    <property type="match status" value="1"/>
</dbReference>
<evidence type="ECO:0000256" key="3">
    <source>
        <dbReference type="ARBA" id="ARBA00022553"/>
    </source>
</evidence>
<dbReference type="Ensembl" id="ENSPTET00000031416.1">
    <property type="protein sequence ID" value="ENSPTEP00000021818.1"/>
    <property type="gene ID" value="ENSPTEG00000022823.1"/>
</dbReference>
<accession>A0A8C9HNP8</accession>
<evidence type="ECO:0000256" key="9">
    <source>
        <dbReference type="ARBA" id="ARBA00035130"/>
    </source>
</evidence>
<evidence type="ECO:0000256" key="7">
    <source>
        <dbReference type="ARBA" id="ARBA00023274"/>
    </source>
</evidence>
<keyword evidence="12" id="KW-0732">Signal</keyword>
<evidence type="ECO:0000256" key="1">
    <source>
        <dbReference type="ARBA" id="ARBA00004173"/>
    </source>
</evidence>
<evidence type="ECO:0000256" key="11">
    <source>
        <dbReference type="SAM" id="MobiDB-lite"/>
    </source>
</evidence>
<dbReference type="InterPro" id="IPR001648">
    <property type="entry name" value="Ribosomal_bS18"/>
</dbReference>